<dbReference type="GO" id="GO:0005829">
    <property type="term" value="C:cytosol"/>
    <property type="evidence" value="ECO:0007669"/>
    <property type="project" value="TreeGrafter"/>
</dbReference>
<protein>
    <submittedName>
        <fullName evidence="2">Putative Vacuolar protein sorting-associated protein</fullName>
    </submittedName>
</protein>
<feature type="domain" description="VPS9" evidence="1">
    <location>
        <begin position="37"/>
        <end position="94"/>
    </location>
</feature>
<dbReference type="PANTHER" id="PTHR23101">
    <property type="entry name" value="RAB GDP/GTP EXCHANGE FACTOR"/>
    <property type="match status" value="1"/>
</dbReference>
<dbReference type="InterPro" id="IPR037191">
    <property type="entry name" value="VPS9_dom_sf"/>
</dbReference>
<dbReference type="GO" id="GO:0031267">
    <property type="term" value="F:small GTPase binding"/>
    <property type="evidence" value="ECO:0007669"/>
    <property type="project" value="TreeGrafter"/>
</dbReference>
<comment type="caution">
    <text evidence="2">The sequence shown here is derived from an EMBL/GenBank/DDBJ whole genome shotgun (WGS) entry which is preliminary data.</text>
</comment>
<dbReference type="OrthoDB" id="300289at2759"/>
<dbReference type="Proteomes" id="UP000797356">
    <property type="component" value="Chromosome 3"/>
</dbReference>
<evidence type="ECO:0000313" key="2">
    <source>
        <dbReference type="EMBL" id="KAG1334676.1"/>
    </source>
</evidence>
<dbReference type="EMBL" id="CM017874">
    <property type="protein sequence ID" value="KAG1334676.1"/>
    <property type="molecule type" value="Genomic_DNA"/>
</dbReference>
<sequence length="94" mass="10907">MHLSVLSSAFELNISGLEKYVMIKLFNQVFASPRVDGKHDEELFEKMALLQQFVQTENLDIKPTFQNGTSWLLAQKELQKINMYKAPRENLFVS</sequence>
<dbReference type="GO" id="GO:0005085">
    <property type="term" value="F:guanyl-nucleotide exchange factor activity"/>
    <property type="evidence" value="ECO:0007669"/>
    <property type="project" value="InterPro"/>
</dbReference>
<dbReference type="GO" id="GO:0016192">
    <property type="term" value="P:vesicle-mediated transport"/>
    <property type="evidence" value="ECO:0007669"/>
    <property type="project" value="InterPro"/>
</dbReference>
<organism evidence="2 3">
    <name type="scientific">Cocos nucifera</name>
    <name type="common">Coconut palm</name>
    <dbReference type="NCBI Taxonomy" id="13894"/>
    <lineage>
        <taxon>Eukaryota</taxon>
        <taxon>Viridiplantae</taxon>
        <taxon>Streptophyta</taxon>
        <taxon>Embryophyta</taxon>
        <taxon>Tracheophyta</taxon>
        <taxon>Spermatophyta</taxon>
        <taxon>Magnoliopsida</taxon>
        <taxon>Liliopsida</taxon>
        <taxon>Arecaceae</taxon>
        <taxon>Arecoideae</taxon>
        <taxon>Cocoseae</taxon>
        <taxon>Attaleinae</taxon>
        <taxon>Cocos</taxon>
    </lineage>
</organism>
<dbReference type="PROSITE" id="PS51205">
    <property type="entry name" value="VPS9"/>
    <property type="match status" value="1"/>
</dbReference>
<proteinExistence type="predicted"/>
<evidence type="ECO:0000259" key="1">
    <source>
        <dbReference type="PROSITE" id="PS51205"/>
    </source>
</evidence>
<gene>
    <name evidence="2" type="ORF">COCNU_03G007950</name>
</gene>
<dbReference type="SUPFAM" id="SSF109993">
    <property type="entry name" value="VPS9 domain"/>
    <property type="match status" value="1"/>
</dbReference>
<dbReference type="Gene3D" id="1.20.1050.80">
    <property type="entry name" value="VPS9 domain"/>
    <property type="match status" value="1"/>
</dbReference>
<reference evidence="2" key="1">
    <citation type="journal article" date="2017" name="Gigascience">
        <title>The genome draft of coconut (Cocos nucifera).</title>
        <authorList>
            <person name="Xiao Y."/>
            <person name="Xu P."/>
            <person name="Fan H."/>
            <person name="Baudouin L."/>
            <person name="Xia W."/>
            <person name="Bocs S."/>
            <person name="Xu J."/>
            <person name="Li Q."/>
            <person name="Guo A."/>
            <person name="Zhou L."/>
            <person name="Li J."/>
            <person name="Wu Y."/>
            <person name="Ma Z."/>
            <person name="Armero A."/>
            <person name="Issali A.E."/>
            <person name="Liu N."/>
            <person name="Peng M."/>
            <person name="Yang Y."/>
        </authorList>
    </citation>
    <scope>NUCLEOTIDE SEQUENCE</scope>
    <source>
        <tissue evidence="2">Spear leaf of Hainan Tall coconut</tissue>
    </source>
</reference>
<name>A0A8K0MZ66_COCNU</name>
<evidence type="ECO:0000313" key="3">
    <source>
        <dbReference type="Proteomes" id="UP000797356"/>
    </source>
</evidence>
<dbReference type="GO" id="GO:0030139">
    <property type="term" value="C:endocytic vesicle"/>
    <property type="evidence" value="ECO:0007669"/>
    <property type="project" value="TreeGrafter"/>
</dbReference>
<dbReference type="PANTHER" id="PTHR23101:SF25">
    <property type="entry name" value="GTPASE-ACTIVATING PROTEIN AND VPS9 DOMAIN-CONTAINING PROTEIN 1"/>
    <property type="match status" value="1"/>
</dbReference>
<reference evidence="2" key="2">
    <citation type="submission" date="2019-07" db="EMBL/GenBank/DDBJ databases">
        <authorList>
            <person name="Yang Y."/>
            <person name="Bocs S."/>
            <person name="Baudouin L."/>
        </authorList>
    </citation>
    <scope>NUCLEOTIDE SEQUENCE</scope>
    <source>
        <tissue evidence="2">Spear leaf of Hainan Tall coconut</tissue>
    </source>
</reference>
<dbReference type="InterPro" id="IPR003123">
    <property type="entry name" value="VPS9"/>
</dbReference>
<dbReference type="AlphaFoldDB" id="A0A8K0MZ66"/>
<dbReference type="InterPro" id="IPR045046">
    <property type="entry name" value="Vps9-like"/>
</dbReference>
<keyword evidence="3" id="KW-1185">Reference proteome</keyword>
<accession>A0A8K0MZ66</accession>